<dbReference type="RefSeq" id="WP_188851093.1">
    <property type="nucleotide sequence ID" value="NZ_BMJJ01000005.1"/>
</dbReference>
<dbReference type="HAMAP" id="MF_00527">
    <property type="entry name" value="3MGH"/>
    <property type="match status" value="1"/>
</dbReference>
<dbReference type="Gene3D" id="3.10.300.10">
    <property type="entry name" value="Methylpurine-DNA glycosylase (MPG)"/>
    <property type="match status" value="1"/>
</dbReference>
<dbReference type="PANTHER" id="PTHR10429">
    <property type="entry name" value="DNA-3-METHYLADENINE GLYCOSYLASE"/>
    <property type="match status" value="1"/>
</dbReference>
<gene>
    <name evidence="6" type="ORF">GCM10011335_25360</name>
</gene>
<evidence type="ECO:0000313" key="7">
    <source>
        <dbReference type="Proteomes" id="UP000613160"/>
    </source>
</evidence>
<dbReference type="AlphaFoldDB" id="A0A916XYB2"/>
<keyword evidence="3 5" id="KW-0378">Hydrolase</keyword>
<dbReference type="NCBIfam" id="NF002003">
    <property type="entry name" value="PRK00802.1-3"/>
    <property type="match status" value="1"/>
</dbReference>
<evidence type="ECO:0000313" key="6">
    <source>
        <dbReference type="EMBL" id="GGD21375.1"/>
    </source>
</evidence>
<evidence type="ECO:0000256" key="1">
    <source>
        <dbReference type="ARBA" id="ARBA00009232"/>
    </source>
</evidence>
<dbReference type="CDD" id="cd00540">
    <property type="entry name" value="AAG"/>
    <property type="match status" value="1"/>
</dbReference>
<comment type="caution">
    <text evidence="6">The sequence shown here is derived from an EMBL/GenBank/DDBJ whole genome shotgun (WGS) entry which is preliminary data.</text>
</comment>
<dbReference type="InterPro" id="IPR036995">
    <property type="entry name" value="MPG_sf"/>
</dbReference>
<evidence type="ECO:0000256" key="5">
    <source>
        <dbReference type="HAMAP-Rule" id="MF_00527"/>
    </source>
</evidence>
<proteinExistence type="inferred from homology"/>
<dbReference type="EC" id="3.2.2.-" evidence="5"/>
<dbReference type="Proteomes" id="UP000613160">
    <property type="component" value="Unassembled WGS sequence"/>
</dbReference>
<reference evidence="6" key="1">
    <citation type="journal article" date="2014" name="Int. J. Syst. Evol. Microbiol.">
        <title>Complete genome sequence of Corynebacterium casei LMG S-19264T (=DSM 44701T), isolated from a smear-ripened cheese.</title>
        <authorList>
            <consortium name="US DOE Joint Genome Institute (JGI-PGF)"/>
            <person name="Walter F."/>
            <person name="Albersmeier A."/>
            <person name="Kalinowski J."/>
            <person name="Ruckert C."/>
        </authorList>
    </citation>
    <scope>NUCLEOTIDE SEQUENCE</scope>
    <source>
        <strain evidence="6">CGMCC 1.15493</strain>
    </source>
</reference>
<keyword evidence="4 5" id="KW-0234">DNA repair</keyword>
<dbReference type="NCBIfam" id="TIGR00567">
    <property type="entry name" value="3mg"/>
    <property type="match status" value="1"/>
</dbReference>
<evidence type="ECO:0000256" key="3">
    <source>
        <dbReference type="ARBA" id="ARBA00022801"/>
    </source>
</evidence>
<organism evidence="6 7">
    <name type="scientific">Aureimonas glaciei</name>
    <dbReference type="NCBI Taxonomy" id="1776957"/>
    <lineage>
        <taxon>Bacteria</taxon>
        <taxon>Pseudomonadati</taxon>
        <taxon>Pseudomonadota</taxon>
        <taxon>Alphaproteobacteria</taxon>
        <taxon>Hyphomicrobiales</taxon>
        <taxon>Aurantimonadaceae</taxon>
        <taxon>Aureimonas</taxon>
    </lineage>
</organism>
<protein>
    <recommendedName>
        <fullName evidence="5">Putative 3-methyladenine DNA glycosylase</fullName>
        <ecNumber evidence="5">3.2.2.-</ecNumber>
    </recommendedName>
</protein>
<dbReference type="GO" id="GO:0006284">
    <property type="term" value="P:base-excision repair"/>
    <property type="evidence" value="ECO:0007669"/>
    <property type="project" value="InterPro"/>
</dbReference>
<evidence type="ECO:0000256" key="4">
    <source>
        <dbReference type="ARBA" id="ARBA00023204"/>
    </source>
</evidence>
<dbReference type="FunFam" id="3.10.300.10:FF:000001">
    <property type="entry name" value="Putative 3-methyladenine DNA glycosylase"/>
    <property type="match status" value="1"/>
</dbReference>
<dbReference type="EMBL" id="BMJJ01000005">
    <property type="protein sequence ID" value="GGD21375.1"/>
    <property type="molecule type" value="Genomic_DNA"/>
</dbReference>
<dbReference type="Pfam" id="PF02245">
    <property type="entry name" value="Pur_DNA_glyco"/>
    <property type="match status" value="1"/>
</dbReference>
<sequence length="191" mass="20348">MLDRAFFDRPAALVAADLIGVVLTVGDAGGIIVETEAYDEGDPASHSFNGRTARNQAMFGPPGHAYVYRSYGIHWCLNVVCGPEGTGEAVLIRAIEPTRGLETLRERRGGIADEQKLCSGPGRLCQALGIDKAHDGLALDAPPFRLEAGARPPMLATGVRIGITRGAETAWRFGWAGSRFLSRRFAAASTP</sequence>
<evidence type="ECO:0000256" key="2">
    <source>
        <dbReference type="ARBA" id="ARBA00022763"/>
    </source>
</evidence>
<dbReference type="SUPFAM" id="SSF50486">
    <property type="entry name" value="FMT C-terminal domain-like"/>
    <property type="match status" value="1"/>
</dbReference>
<name>A0A916XYB2_9HYPH</name>
<dbReference type="InterPro" id="IPR003180">
    <property type="entry name" value="MPG"/>
</dbReference>
<dbReference type="GO" id="GO:0003905">
    <property type="term" value="F:alkylbase DNA N-glycosylase activity"/>
    <property type="evidence" value="ECO:0007669"/>
    <property type="project" value="InterPro"/>
</dbReference>
<keyword evidence="2 5" id="KW-0227">DNA damage</keyword>
<comment type="similarity">
    <text evidence="1 5">Belongs to the DNA glycosylase MPG family.</text>
</comment>
<keyword evidence="7" id="KW-1185">Reference proteome</keyword>
<accession>A0A916XYB2</accession>
<dbReference type="InterPro" id="IPR011034">
    <property type="entry name" value="Formyl_transferase-like_C_sf"/>
</dbReference>
<dbReference type="GO" id="GO:0003677">
    <property type="term" value="F:DNA binding"/>
    <property type="evidence" value="ECO:0007669"/>
    <property type="project" value="InterPro"/>
</dbReference>
<dbReference type="PANTHER" id="PTHR10429:SF0">
    <property type="entry name" value="DNA-3-METHYLADENINE GLYCOSYLASE"/>
    <property type="match status" value="1"/>
</dbReference>
<reference evidence="6" key="2">
    <citation type="submission" date="2020-09" db="EMBL/GenBank/DDBJ databases">
        <authorList>
            <person name="Sun Q."/>
            <person name="Zhou Y."/>
        </authorList>
    </citation>
    <scope>NUCLEOTIDE SEQUENCE</scope>
    <source>
        <strain evidence="6">CGMCC 1.15493</strain>
    </source>
</reference>